<proteinExistence type="inferred from homology"/>
<evidence type="ECO:0000313" key="6">
    <source>
        <dbReference type="EMBL" id="KDR12779.1"/>
    </source>
</evidence>
<dbReference type="GO" id="GO:0042274">
    <property type="term" value="P:ribosomal small subunit biogenesis"/>
    <property type="evidence" value="ECO:0007669"/>
    <property type="project" value="TreeGrafter"/>
</dbReference>
<dbReference type="InterPro" id="IPR029190">
    <property type="entry name" value="Rrp14/SURF6_C"/>
</dbReference>
<dbReference type="Pfam" id="PF04935">
    <property type="entry name" value="SURF6"/>
    <property type="match status" value="1"/>
</dbReference>
<dbReference type="eggNOG" id="KOG2885">
    <property type="taxonomic scope" value="Eukaryota"/>
</dbReference>
<evidence type="ECO:0000256" key="1">
    <source>
        <dbReference type="ARBA" id="ARBA00004123"/>
    </source>
</evidence>
<dbReference type="GO" id="GO:0042273">
    <property type="term" value="P:ribosomal large subunit biogenesis"/>
    <property type="evidence" value="ECO:0007669"/>
    <property type="project" value="TreeGrafter"/>
</dbReference>
<keyword evidence="3" id="KW-0539">Nucleus</keyword>
<dbReference type="GO" id="GO:0005730">
    <property type="term" value="C:nucleolus"/>
    <property type="evidence" value="ECO:0007669"/>
    <property type="project" value="TreeGrafter"/>
</dbReference>
<feature type="region of interest" description="Disordered" evidence="4">
    <location>
        <begin position="114"/>
        <end position="152"/>
    </location>
</feature>
<comment type="subcellular location">
    <subcellularLocation>
        <location evidence="1">Nucleus</location>
    </subcellularLocation>
</comment>
<feature type="region of interest" description="Disordered" evidence="4">
    <location>
        <begin position="239"/>
        <end position="303"/>
    </location>
</feature>
<evidence type="ECO:0000259" key="5">
    <source>
        <dbReference type="Pfam" id="PF04935"/>
    </source>
</evidence>
<organism evidence="6 7">
    <name type="scientific">Zootermopsis nevadensis</name>
    <name type="common">Dampwood termite</name>
    <dbReference type="NCBI Taxonomy" id="136037"/>
    <lineage>
        <taxon>Eukaryota</taxon>
        <taxon>Metazoa</taxon>
        <taxon>Ecdysozoa</taxon>
        <taxon>Arthropoda</taxon>
        <taxon>Hexapoda</taxon>
        <taxon>Insecta</taxon>
        <taxon>Pterygota</taxon>
        <taxon>Neoptera</taxon>
        <taxon>Polyneoptera</taxon>
        <taxon>Dictyoptera</taxon>
        <taxon>Blattodea</taxon>
        <taxon>Blattoidea</taxon>
        <taxon>Termitoidae</taxon>
        <taxon>Termopsidae</taxon>
        <taxon>Zootermopsis</taxon>
    </lineage>
</organism>
<dbReference type="PANTHER" id="PTHR14369:SF0">
    <property type="entry name" value="SURFEIT LOCUS PROTEIN 6"/>
    <property type="match status" value="1"/>
</dbReference>
<sequence length="303" mass="34863">MKIKSGERNISAMSKFDVKGVRELLVAESKFITQLLDKRSVPVTGNNESGVVRGSSETNSGVYSKKKAKLLAAQNKGTTRAKSLEELHDKLQAMRGKKLGYKDKLLKKGLKNRVLKKQKKDERKGRKNLIKTGPDYSAQFENKPKPSKPIYNSEGKMVFSKFDFSESGFKSEASERRGREERDPHKILKKIEKRNEKLKELETKGEVEKLSEIREKIAWNKALNKSEGVKVKDNPELLKKTIKRERKQKQKSRKKWDARLEGMKNRQEEKQKKRMGNIQARKKQVKVNKLKKAASKGRIIPGF</sequence>
<feature type="compositionally biased region" description="Basic and acidic residues" evidence="4">
    <location>
        <begin position="255"/>
        <end position="271"/>
    </location>
</feature>
<dbReference type="OMA" id="NDIAWKK"/>
<evidence type="ECO:0000256" key="3">
    <source>
        <dbReference type="ARBA" id="ARBA00023242"/>
    </source>
</evidence>
<feature type="compositionally biased region" description="Basic residues" evidence="4">
    <location>
        <begin position="272"/>
        <end position="295"/>
    </location>
</feature>
<dbReference type="GO" id="GO:0003723">
    <property type="term" value="F:RNA binding"/>
    <property type="evidence" value="ECO:0007669"/>
    <property type="project" value="TreeGrafter"/>
</dbReference>
<reference evidence="6 7" key="1">
    <citation type="journal article" date="2014" name="Nat. Commun.">
        <title>Molecular traces of alternative social organization in a termite genome.</title>
        <authorList>
            <person name="Terrapon N."/>
            <person name="Li C."/>
            <person name="Robertson H.M."/>
            <person name="Ji L."/>
            <person name="Meng X."/>
            <person name="Booth W."/>
            <person name="Chen Z."/>
            <person name="Childers C.P."/>
            <person name="Glastad K.M."/>
            <person name="Gokhale K."/>
            <person name="Gowin J."/>
            <person name="Gronenberg W."/>
            <person name="Hermansen R.A."/>
            <person name="Hu H."/>
            <person name="Hunt B.G."/>
            <person name="Huylmans A.K."/>
            <person name="Khalil S.M."/>
            <person name="Mitchell R.D."/>
            <person name="Munoz-Torres M.C."/>
            <person name="Mustard J.A."/>
            <person name="Pan H."/>
            <person name="Reese J.T."/>
            <person name="Scharf M.E."/>
            <person name="Sun F."/>
            <person name="Vogel H."/>
            <person name="Xiao J."/>
            <person name="Yang W."/>
            <person name="Yang Z."/>
            <person name="Yang Z."/>
            <person name="Zhou J."/>
            <person name="Zhu J."/>
            <person name="Brent C.S."/>
            <person name="Elsik C.G."/>
            <person name="Goodisman M.A."/>
            <person name="Liberles D.A."/>
            <person name="Roe R.M."/>
            <person name="Vargo E.L."/>
            <person name="Vilcinskas A."/>
            <person name="Wang J."/>
            <person name="Bornberg-Bauer E."/>
            <person name="Korb J."/>
            <person name="Zhang G."/>
            <person name="Liebig J."/>
        </authorList>
    </citation>
    <scope>NUCLEOTIDE SEQUENCE [LARGE SCALE GENOMIC DNA]</scope>
    <source>
        <tissue evidence="6">Whole organism</tissue>
    </source>
</reference>
<dbReference type="EMBL" id="KK852991">
    <property type="protein sequence ID" value="KDR12779.1"/>
    <property type="molecule type" value="Genomic_DNA"/>
</dbReference>
<dbReference type="FunCoup" id="A0A067QUN8">
    <property type="interactions" value="265"/>
</dbReference>
<feature type="compositionally biased region" description="Basic and acidic residues" evidence="4">
    <location>
        <begin position="172"/>
        <end position="186"/>
    </location>
</feature>
<gene>
    <name evidence="6" type="ORF">L798_13027</name>
</gene>
<dbReference type="Proteomes" id="UP000027135">
    <property type="component" value="Unassembled WGS sequence"/>
</dbReference>
<evidence type="ECO:0000256" key="2">
    <source>
        <dbReference type="ARBA" id="ARBA00005904"/>
    </source>
</evidence>
<comment type="similarity">
    <text evidence="2">Belongs to the SURF6 family.</text>
</comment>
<dbReference type="STRING" id="136037.A0A067QUN8"/>
<feature type="region of interest" description="Disordered" evidence="4">
    <location>
        <begin position="167"/>
        <end position="186"/>
    </location>
</feature>
<dbReference type="GO" id="GO:0003677">
    <property type="term" value="F:DNA binding"/>
    <property type="evidence" value="ECO:0007669"/>
    <property type="project" value="TreeGrafter"/>
</dbReference>
<name>A0A067QUN8_ZOONE</name>
<dbReference type="AlphaFoldDB" id="A0A067QUN8"/>
<dbReference type="InterPro" id="IPR007019">
    <property type="entry name" value="SURF6"/>
</dbReference>
<accession>A0A067QUN8</accession>
<evidence type="ECO:0000256" key="4">
    <source>
        <dbReference type="SAM" id="MobiDB-lite"/>
    </source>
</evidence>
<dbReference type="InParanoid" id="A0A067QUN8"/>
<dbReference type="OrthoDB" id="444809at2759"/>
<feature type="domain" description="Ribosomal RNA-processing protein 14/surfeit locus protein 6 C-terminal" evidence="5">
    <location>
        <begin position="116"/>
        <end position="290"/>
    </location>
</feature>
<dbReference type="PANTHER" id="PTHR14369">
    <property type="entry name" value="SURFEIT LOCUS PROTEIN 6"/>
    <property type="match status" value="1"/>
</dbReference>
<evidence type="ECO:0000313" key="7">
    <source>
        <dbReference type="Proteomes" id="UP000027135"/>
    </source>
</evidence>
<feature type="compositionally biased region" description="Basic residues" evidence="4">
    <location>
        <begin position="240"/>
        <end position="254"/>
    </location>
</feature>
<keyword evidence="7" id="KW-1185">Reference proteome</keyword>
<protein>
    <submittedName>
        <fullName evidence="6">Surfeit locus protein 6-like protein</fullName>
    </submittedName>
</protein>